<keyword evidence="4" id="KW-0175">Coiled coil</keyword>
<dbReference type="InterPro" id="IPR027038">
    <property type="entry name" value="RanGap"/>
</dbReference>
<dbReference type="Gene3D" id="3.80.10.10">
    <property type="entry name" value="Ribonuclease Inhibitor"/>
    <property type="match status" value="3"/>
</dbReference>
<evidence type="ECO:0000313" key="6">
    <source>
        <dbReference type="EMBL" id="CAL6005867.1"/>
    </source>
</evidence>
<dbReference type="InterPro" id="IPR001611">
    <property type="entry name" value="Leu-rich_rpt"/>
</dbReference>
<evidence type="ECO:0000313" key="7">
    <source>
        <dbReference type="Proteomes" id="UP001642409"/>
    </source>
</evidence>
<reference evidence="5" key="1">
    <citation type="submission" date="2023-06" db="EMBL/GenBank/DDBJ databases">
        <authorList>
            <person name="Kurt Z."/>
        </authorList>
    </citation>
    <scope>NUCLEOTIDE SEQUENCE</scope>
</reference>
<dbReference type="InterPro" id="IPR032675">
    <property type="entry name" value="LRR_dom_sf"/>
</dbReference>
<gene>
    <name evidence="6" type="ORF">HINF_LOCUS19793</name>
    <name evidence="5" type="ORF">HINF_LOCUS20174</name>
</gene>
<keyword evidence="2" id="KW-0433">Leucine-rich repeat</keyword>
<evidence type="ECO:0000256" key="1">
    <source>
        <dbReference type="ARBA" id="ARBA00022468"/>
    </source>
</evidence>
<proteinExistence type="predicted"/>
<comment type="caution">
    <text evidence="5">The sequence shown here is derived from an EMBL/GenBank/DDBJ whole genome shotgun (WGS) entry which is preliminary data.</text>
</comment>
<dbReference type="PANTHER" id="PTHR24113:SF12">
    <property type="entry name" value="RAN GTPASE-ACTIVATING PROTEIN 1"/>
    <property type="match status" value="1"/>
</dbReference>
<dbReference type="SMART" id="SM00368">
    <property type="entry name" value="LRR_RI"/>
    <property type="match status" value="9"/>
</dbReference>
<evidence type="ECO:0000256" key="2">
    <source>
        <dbReference type="ARBA" id="ARBA00022614"/>
    </source>
</evidence>
<dbReference type="Pfam" id="PF13516">
    <property type="entry name" value="LRR_6"/>
    <property type="match status" value="2"/>
</dbReference>
<name>A0AA86TXG9_9EUKA</name>
<dbReference type="SUPFAM" id="SSF52047">
    <property type="entry name" value="RNI-like"/>
    <property type="match status" value="1"/>
</dbReference>
<dbReference type="GO" id="GO:0031267">
    <property type="term" value="F:small GTPase binding"/>
    <property type="evidence" value="ECO:0007669"/>
    <property type="project" value="TreeGrafter"/>
</dbReference>
<dbReference type="GO" id="GO:0005829">
    <property type="term" value="C:cytosol"/>
    <property type="evidence" value="ECO:0007669"/>
    <property type="project" value="TreeGrafter"/>
</dbReference>
<keyword evidence="1" id="KW-0343">GTPase activation</keyword>
<evidence type="ECO:0000313" key="5">
    <source>
        <dbReference type="EMBL" id="CAI9932529.1"/>
    </source>
</evidence>
<accession>A0AA86TXG9</accession>
<dbReference type="EMBL" id="CAXDID020000052">
    <property type="protein sequence ID" value="CAL6005867.1"/>
    <property type="molecule type" value="Genomic_DNA"/>
</dbReference>
<feature type="coiled-coil region" evidence="4">
    <location>
        <begin position="632"/>
        <end position="705"/>
    </location>
</feature>
<keyword evidence="7" id="KW-1185">Reference proteome</keyword>
<reference evidence="6 7" key="2">
    <citation type="submission" date="2024-07" db="EMBL/GenBank/DDBJ databases">
        <authorList>
            <person name="Akdeniz Z."/>
        </authorList>
    </citation>
    <scope>NUCLEOTIDE SEQUENCE [LARGE SCALE GENOMIC DNA]</scope>
</reference>
<dbReference type="PANTHER" id="PTHR24113">
    <property type="entry name" value="RAN GTPASE-ACTIVATING PROTEIN 1"/>
    <property type="match status" value="1"/>
</dbReference>
<dbReference type="GO" id="GO:0005096">
    <property type="term" value="F:GTPase activator activity"/>
    <property type="evidence" value="ECO:0007669"/>
    <property type="project" value="UniProtKB-KW"/>
</dbReference>
<protein>
    <submittedName>
        <fullName evidence="5">Putative</fullName>
    </submittedName>
</protein>
<dbReference type="Proteomes" id="UP001642409">
    <property type="component" value="Unassembled WGS sequence"/>
</dbReference>
<dbReference type="EMBL" id="CATOUU010000517">
    <property type="protein sequence ID" value="CAI9932529.1"/>
    <property type="molecule type" value="Genomic_DNA"/>
</dbReference>
<evidence type="ECO:0000256" key="3">
    <source>
        <dbReference type="ARBA" id="ARBA00022737"/>
    </source>
</evidence>
<dbReference type="GO" id="GO:0005634">
    <property type="term" value="C:nucleus"/>
    <property type="evidence" value="ECO:0007669"/>
    <property type="project" value="TreeGrafter"/>
</dbReference>
<dbReference type="GO" id="GO:0048471">
    <property type="term" value="C:perinuclear region of cytoplasm"/>
    <property type="evidence" value="ECO:0007669"/>
    <property type="project" value="TreeGrafter"/>
</dbReference>
<dbReference type="GO" id="GO:0006913">
    <property type="term" value="P:nucleocytoplasmic transport"/>
    <property type="evidence" value="ECO:0007669"/>
    <property type="project" value="TreeGrafter"/>
</dbReference>
<evidence type="ECO:0000256" key="4">
    <source>
        <dbReference type="SAM" id="Coils"/>
    </source>
</evidence>
<dbReference type="AlphaFoldDB" id="A0AA86TXG9"/>
<organism evidence="5">
    <name type="scientific">Hexamita inflata</name>
    <dbReference type="NCBI Taxonomy" id="28002"/>
    <lineage>
        <taxon>Eukaryota</taxon>
        <taxon>Metamonada</taxon>
        <taxon>Diplomonadida</taxon>
        <taxon>Hexamitidae</taxon>
        <taxon>Hexamitinae</taxon>
        <taxon>Hexamita</taxon>
    </lineage>
</organism>
<keyword evidence="3" id="KW-0677">Repeat</keyword>
<sequence>MDFRAQDFARDIHIAICRDNDEQPDETIAETLGTQLRLQSPESAILKNMRIGPQTAQFLQRRLEFAKITTLDLFGNRIGDQGLASILRLKVKRLNIGFNRLTNAGALLLAQYLGSNTNLEAIELGTGSDFVFGYQNQTQQSIINKIDPVGIIQLCRAVGQSKGLKYIGLGGLTILQTDGAQAVGQMIQNSALIGLDLSDTRLADQGAAYVLRGLSQNHGLKYLNIARNNITFLSMPLLGEAFQNGTELTDLDISGNILSADGARSIAVGIAQNKFIQSINFQNCALDDNGVEIIARVLNGGIAEKLQATSDFYDMLQVLVAAEKRDNRPKEFIIQSHDGRTLRRGALQNVYQDFKQEEVIKTDTVPENQSESQTQICSLNFAQNHVGEKAIIQLSKYIIQLECPLQVIDLSSNALSTKSCFELASALSKGLIQTTQFNYLMNDLVFPLDFQAPFGVDNTFANQVGIQRIQSSAKNRSFQNKEFHSTLHTICLNKCHITDPGFAALVLVLSRLPDLTNLQIGYNFVSHKAEPFLHLFLKSKSLTTVSLTGNQIPHSIVLRVQQACRANRQRVTMNAPLKLREKIEQLQVVANELPLCADDHDFRQRSLRYCQDLVKQVQNQADEHADNEHRIINNTQDKLDQCQTQIQIILNDIAQTQEDIKKNEQRCLDEQRIHKELLEKDQQQIQSTLQRIESLDLEVKQATLQLDVDKKRTQESISNIKEETLEMYYFVKSCTALIQEFVAVKEFGKKAARAANSQFSNRLSFTGDYNKLKSVVTRLQTVQKGQKVVKPEGYDYKTFEFDKKEKKKIKSGGKSGIKSGGNSTAKIVTKTQAVKAVQKDQGKVQPFKTMDKGVGDKLMSALK</sequence>